<dbReference type="EMBL" id="UAVU01000003">
    <property type="protein sequence ID" value="SQA99604.1"/>
    <property type="molecule type" value="Genomic_DNA"/>
</dbReference>
<reference evidence="1 2" key="1">
    <citation type="submission" date="2018-06" db="EMBL/GenBank/DDBJ databases">
        <authorList>
            <consortium name="Pathogen Informatics"/>
            <person name="Doyle S."/>
        </authorList>
    </citation>
    <scope>NUCLEOTIDE SEQUENCE [LARGE SCALE GENOMIC DNA]</scope>
    <source>
        <strain evidence="1 2">NCTC12120</strain>
    </source>
</reference>
<dbReference type="AlphaFoldDB" id="A0A2X2T5K8"/>
<evidence type="ECO:0000313" key="1">
    <source>
        <dbReference type="EMBL" id="SQA99604.1"/>
    </source>
</evidence>
<evidence type="ECO:0000313" key="2">
    <source>
        <dbReference type="Proteomes" id="UP000251197"/>
    </source>
</evidence>
<dbReference type="Proteomes" id="UP000251197">
    <property type="component" value="Unassembled WGS sequence"/>
</dbReference>
<proteinExistence type="predicted"/>
<sequence length="87" mass="9502">MSPAIALPTLKTIALPDKVTFDRTCQLHIADTQGLGVPSIILTVPHMSPAHWHLELEGNTRCCFMMWITTGYKNNAQIPQFGAVLAG</sequence>
<name>A0A2X2T5K8_9ENTR</name>
<organism evidence="1 2">
    <name type="scientific">Cedecea neteri</name>
    <dbReference type="NCBI Taxonomy" id="158822"/>
    <lineage>
        <taxon>Bacteria</taxon>
        <taxon>Pseudomonadati</taxon>
        <taxon>Pseudomonadota</taxon>
        <taxon>Gammaproteobacteria</taxon>
        <taxon>Enterobacterales</taxon>
        <taxon>Enterobacteriaceae</taxon>
        <taxon>Cedecea</taxon>
    </lineage>
</organism>
<gene>
    <name evidence="1" type="ORF">NCTC12120_03526</name>
</gene>
<accession>A0A2X2T5K8</accession>
<protein>
    <submittedName>
        <fullName evidence="1">Insecticide toxin TcdB middle/N-terminal region</fullName>
    </submittedName>
</protein>